<evidence type="ECO:0000313" key="8">
    <source>
        <dbReference type="EMBL" id="CAH0374318.1"/>
    </source>
</evidence>
<dbReference type="GO" id="GO:0003746">
    <property type="term" value="F:translation elongation factor activity"/>
    <property type="evidence" value="ECO:0007669"/>
    <property type="project" value="UniProtKB-UniRule"/>
</dbReference>
<dbReference type="PROSITE" id="PS01127">
    <property type="entry name" value="EF_TS_2"/>
    <property type="match status" value="1"/>
</dbReference>
<sequence>MSMKLVKQLRQATGARLVDCKAAVEATTGLEEAFQWLREKGASRAAKLETRTAAHGLVAARALNGRGCLVEVNSETDFVARNAEFQRFVRDLVDAALRNYASLTAPQRDAGGAALVQGDALKALDLQGTLVTDAALALSAHVGERIDVRRCALVEGALVSAYAHNGADGAGTAAGVVVACVLFFPVFVRSCICSMALRFSTQVALDGGDDDLGRQLAMHCVAARPLAIDVDGLPPSLLDAERVILEAQLADSDKPDEVVEKILKGKLNKFAQERALLTQVHVVDGKKPVQKVLKKATVDAFAVFSVGENIE</sequence>
<name>A0A7S4E6X6_9STRA</name>
<dbReference type="SUPFAM" id="SSF46934">
    <property type="entry name" value="UBA-like"/>
    <property type="match status" value="1"/>
</dbReference>
<evidence type="ECO:0000256" key="1">
    <source>
        <dbReference type="ARBA" id="ARBA00005532"/>
    </source>
</evidence>
<dbReference type="PANTHER" id="PTHR11741:SF0">
    <property type="entry name" value="ELONGATION FACTOR TS, MITOCHONDRIAL"/>
    <property type="match status" value="1"/>
</dbReference>
<dbReference type="InterPro" id="IPR014039">
    <property type="entry name" value="Transl_elong_EFTs/EF1B_dimer"/>
</dbReference>
<dbReference type="AlphaFoldDB" id="A0A7S4E6X6"/>
<comment type="similarity">
    <text evidence="1 4 5">Belongs to the EF-Ts family.</text>
</comment>
<dbReference type="InterPro" id="IPR036402">
    <property type="entry name" value="EF-Ts_dimer_sf"/>
</dbReference>
<dbReference type="OrthoDB" id="277235at2759"/>
<dbReference type="Gene3D" id="3.30.479.20">
    <property type="entry name" value="Elongation factor Ts, dimerisation domain"/>
    <property type="match status" value="2"/>
</dbReference>
<evidence type="ECO:0000259" key="6">
    <source>
        <dbReference type="Pfam" id="PF00889"/>
    </source>
</evidence>
<dbReference type="Proteomes" id="UP000789595">
    <property type="component" value="Unassembled WGS sequence"/>
</dbReference>
<dbReference type="GO" id="GO:0070125">
    <property type="term" value="P:mitochondrial translational elongation"/>
    <property type="evidence" value="ECO:0007669"/>
    <property type="project" value="TreeGrafter"/>
</dbReference>
<feature type="domain" description="Translation elongation factor EFTs/EF1B dimerisation" evidence="6">
    <location>
        <begin position="67"/>
        <end position="308"/>
    </location>
</feature>
<comment type="function">
    <text evidence="4 5">Associates with the EF-Tu.GDP complex and induces the exchange of GDP to GTP. It remains bound to the aminoacyl-tRNA.EF-Tu.GTP complex up to the GTP hydrolysis stage on the ribosome.</text>
</comment>
<dbReference type="InterPro" id="IPR009060">
    <property type="entry name" value="UBA-like_sf"/>
</dbReference>
<reference evidence="7" key="1">
    <citation type="submission" date="2021-01" db="EMBL/GenBank/DDBJ databases">
        <authorList>
            <person name="Corre E."/>
            <person name="Pelletier E."/>
            <person name="Niang G."/>
            <person name="Scheremetjew M."/>
            <person name="Finn R."/>
            <person name="Kale V."/>
            <person name="Holt S."/>
            <person name="Cochrane G."/>
            <person name="Meng A."/>
            <person name="Brown T."/>
            <person name="Cohen L."/>
        </authorList>
    </citation>
    <scope>NUCLEOTIDE SEQUENCE</scope>
    <source>
        <strain evidence="7">CCMP1756</strain>
    </source>
</reference>
<keyword evidence="2 4" id="KW-0251">Elongation factor</keyword>
<proteinExistence type="inferred from homology"/>
<gene>
    <name evidence="7" type="ORF">PCAL00307_LOCUS8918</name>
    <name evidence="8" type="ORF">PECAL_4P15910</name>
</gene>
<dbReference type="EMBL" id="CAKKNE010000004">
    <property type="protein sequence ID" value="CAH0374318.1"/>
    <property type="molecule type" value="Genomic_DNA"/>
</dbReference>
<dbReference type="Gene3D" id="1.10.8.10">
    <property type="entry name" value="DNA helicase RuvA subunit, C-terminal domain"/>
    <property type="match status" value="1"/>
</dbReference>
<reference evidence="8" key="2">
    <citation type="submission" date="2021-11" db="EMBL/GenBank/DDBJ databases">
        <authorList>
            <consortium name="Genoscope - CEA"/>
            <person name="William W."/>
        </authorList>
    </citation>
    <scope>NUCLEOTIDE SEQUENCE</scope>
</reference>
<protein>
    <recommendedName>
        <fullName evidence="4">Elongation factor Ts, mitochondrial</fullName>
        <shortName evidence="4">EF-Ts</shortName>
        <shortName evidence="4">EF-TsMt</shortName>
    </recommendedName>
</protein>
<dbReference type="HAMAP" id="MF_00050">
    <property type="entry name" value="EF_Ts"/>
    <property type="match status" value="1"/>
</dbReference>
<keyword evidence="9" id="KW-1185">Reference proteome</keyword>
<dbReference type="PANTHER" id="PTHR11741">
    <property type="entry name" value="ELONGATION FACTOR TS"/>
    <property type="match status" value="1"/>
</dbReference>
<evidence type="ECO:0000256" key="5">
    <source>
        <dbReference type="RuleBase" id="RU000642"/>
    </source>
</evidence>
<dbReference type="NCBIfam" id="TIGR00116">
    <property type="entry name" value="tsf"/>
    <property type="match status" value="1"/>
</dbReference>
<comment type="subcellular location">
    <subcellularLocation>
        <location evidence="4">Mitochondrion</location>
    </subcellularLocation>
</comment>
<dbReference type="GO" id="GO:0005739">
    <property type="term" value="C:mitochondrion"/>
    <property type="evidence" value="ECO:0007669"/>
    <property type="project" value="UniProtKB-SubCell"/>
</dbReference>
<evidence type="ECO:0000313" key="9">
    <source>
        <dbReference type="Proteomes" id="UP000789595"/>
    </source>
</evidence>
<dbReference type="Pfam" id="PF00889">
    <property type="entry name" value="EF_TS"/>
    <property type="match status" value="1"/>
</dbReference>
<dbReference type="InterPro" id="IPR001816">
    <property type="entry name" value="Transl_elong_EFTs/EF1B"/>
</dbReference>
<dbReference type="EMBL" id="HBIW01010458">
    <property type="protein sequence ID" value="CAE0693482.1"/>
    <property type="molecule type" value="Transcribed_RNA"/>
</dbReference>
<dbReference type="InterPro" id="IPR018101">
    <property type="entry name" value="Transl_elong_Ts_CS"/>
</dbReference>
<dbReference type="SUPFAM" id="SSF54713">
    <property type="entry name" value="Elongation factor Ts (EF-Ts), dimerisation domain"/>
    <property type="match status" value="1"/>
</dbReference>
<keyword evidence="4" id="KW-0496">Mitochondrion</keyword>
<evidence type="ECO:0000313" key="7">
    <source>
        <dbReference type="EMBL" id="CAE0693482.1"/>
    </source>
</evidence>
<evidence type="ECO:0000256" key="4">
    <source>
        <dbReference type="HAMAP-Rule" id="MF_03135"/>
    </source>
</evidence>
<keyword evidence="3 4" id="KW-0648">Protein biosynthesis</keyword>
<evidence type="ECO:0000256" key="3">
    <source>
        <dbReference type="ARBA" id="ARBA00022917"/>
    </source>
</evidence>
<evidence type="ECO:0000256" key="2">
    <source>
        <dbReference type="ARBA" id="ARBA00022768"/>
    </source>
</evidence>
<organism evidence="7">
    <name type="scientific">Pelagomonas calceolata</name>
    <dbReference type="NCBI Taxonomy" id="35677"/>
    <lineage>
        <taxon>Eukaryota</taxon>
        <taxon>Sar</taxon>
        <taxon>Stramenopiles</taxon>
        <taxon>Ochrophyta</taxon>
        <taxon>Pelagophyceae</taxon>
        <taxon>Pelagomonadales</taxon>
        <taxon>Pelagomonadaceae</taxon>
        <taxon>Pelagomonas</taxon>
    </lineage>
</organism>
<dbReference type="Gene3D" id="1.10.286.20">
    <property type="match status" value="1"/>
</dbReference>
<dbReference type="CDD" id="cd14275">
    <property type="entry name" value="UBA_EF-Ts"/>
    <property type="match status" value="1"/>
</dbReference>
<accession>A0A7S4E6X6</accession>